<evidence type="ECO:0000256" key="3">
    <source>
        <dbReference type="ARBA" id="ARBA00022448"/>
    </source>
</evidence>
<keyword evidence="5" id="KW-0677">Repeat</keyword>
<keyword evidence="4 9" id="KW-0812">Transmembrane</keyword>
<feature type="repeat" description="Solcar" evidence="9">
    <location>
        <begin position="400"/>
        <end position="491"/>
    </location>
</feature>
<keyword evidence="6" id="KW-1133">Transmembrane helix</keyword>
<dbReference type="InterPro" id="IPR000184">
    <property type="entry name" value="Bac_surfAg_D15"/>
</dbReference>
<dbReference type="Gene3D" id="2.40.160.50">
    <property type="entry name" value="membrane protein fhac: a member of the omp85/tpsb transporter family"/>
    <property type="match status" value="1"/>
</dbReference>
<evidence type="ECO:0000256" key="9">
    <source>
        <dbReference type="PROSITE-ProRule" id="PRU00282"/>
    </source>
</evidence>
<dbReference type="PROSITE" id="PS50920">
    <property type="entry name" value="SOLCAR"/>
    <property type="match status" value="3"/>
</dbReference>
<dbReference type="GO" id="GO:0019867">
    <property type="term" value="C:outer membrane"/>
    <property type="evidence" value="ECO:0007669"/>
    <property type="project" value="InterPro"/>
</dbReference>
<evidence type="ECO:0000256" key="6">
    <source>
        <dbReference type="ARBA" id="ARBA00022989"/>
    </source>
</evidence>
<comment type="subcellular location">
    <subcellularLocation>
        <location evidence="1">Mitochondrion membrane</location>
        <topology evidence="1">Multi-pass membrane protein</topology>
    </subcellularLocation>
</comment>
<accession>A0A261Y6N0</accession>
<dbReference type="SUPFAM" id="SSF103506">
    <property type="entry name" value="Mitochondrial carrier"/>
    <property type="match status" value="1"/>
</dbReference>
<dbReference type="OrthoDB" id="409586at2759"/>
<keyword evidence="3" id="KW-0813">Transport</keyword>
<evidence type="ECO:0000256" key="2">
    <source>
        <dbReference type="ARBA" id="ARBA00006375"/>
    </source>
</evidence>
<organism evidence="11 12">
    <name type="scientific">Bifiguratus adelaidae</name>
    <dbReference type="NCBI Taxonomy" id="1938954"/>
    <lineage>
        <taxon>Eukaryota</taxon>
        <taxon>Fungi</taxon>
        <taxon>Fungi incertae sedis</taxon>
        <taxon>Mucoromycota</taxon>
        <taxon>Mucoromycotina</taxon>
        <taxon>Endogonomycetes</taxon>
        <taxon>Endogonales</taxon>
        <taxon>Endogonales incertae sedis</taxon>
        <taxon>Bifiguratus</taxon>
    </lineage>
</organism>
<evidence type="ECO:0000256" key="7">
    <source>
        <dbReference type="ARBA" id="ARBA00023128"/>
    </source>
</evidence>
<keyword evidence="8 9" id="KW-0472">Membrane</keyword>
<evidence type="ECO:0000256" key="1">
    <source>
        <dbReference type="ARBA" id="ARBA00004225"/>
    </source>
</evidence>
<dbReference type="AlphaFoldDB" id="A0A261Y6N0"/>
<dbReference type="Pfam" id="PF01103">
    <property type="entry name" value="Omp85"/>
    <property type="match status" value="1"/>
</dbReference>
<protein>
    <recommendedName>
        <fullName evidence="10">Bacterial surface antigen (D15) domain-containing protein</fullName>
    </recommendedName>
</protein>
<comment type="similarity">
    <text evidence="2">Belongs to the mitochondrial carrier (TC 2.A.29) family.</text>
</comment>
<dbReference type="GO" id="GO:0000064">
    <property type="term" value="F:L-ornithine transmembrane transporter activity"/>
    <property type="evidence" value="ECO:0007669"/>
    <property type="project" value="TreeGrafter"/>
</dbReference>
<proteinExistence type="inferred from homology"/>
<gene>
    <name evidence="11" type="ORF">BZG36_00825</name>
</gene>
<evidence type="ECO:0000256" key="8">
    <source>
        <dbReference type="ARBA" id="ARBA00023136"/>
    </source>
</evidence>
<feature type="domain" description="Bacterial surface antigen (D15)" evidence="10">
    <location>
        <begin position="230"/>
        <end position="406"/>
    </location>
</feature>
<sequence>MEARDVLAFHAEDPVRLNALFLKGAVNTPTSVIEPYLVALDNCSTFGELCSTLATVARRLERDTGLVGKGLLMDGIAGSGSHGVKVPVNVVMQVQESEKVSLNTGVEVGNNELGAVATASLRNLFPKPTLQHTEAKFSFGSRTLAAIHAQHMIPITPTIAVGLKAHASQQNMKQFIGCGVGRARLSAIIRADSPLVPGVHEFGVGLEERSIREVGGTASTSVSAFEPLEQNLRLTHTFELDTRDDLVLPTSGVLVRIQQELGGISSPTFMPHTGGDQPKGLPLDKLTVKGAGTPTPGFVKNELWIGGVKNLGAGVVFSTNLRLGLLFSLDGKSCTSIHDRFLLGGPCSLRGTKLFGLGDRDDGNVLGGDAYYAVGASLMSPIPGVNPNVPLRAHTFFNMGGLVANKGGGTVGGILQVFAGQPFDTVKVRLQTQPTPAPGERPRYTGMMDCIRQTQANEGLRGFYKGTLTPLVGVGACVSIQFLVVEYFKRHFSAQNGLGNPLTNAQLYIAGAAGGVANSVVSCPVEHVRTRLQVQSGAAASSTSSMTVYRGPLDCISKIYRSHGLAGLYKGMGVTMIREFQGYGAYFLAYEALVRRSMQKNNCARTDLPTWKIMSFGALGGYAMWSTVYPVDIVKSKLQTDGFSGEGRRYTSTLDVVKKTWHAEGMGGFFKGFGPCILRAAPANAVTFVGFEFAMRLLN</sequence>
<dbReference type="Proteomes" id="UP000242875">
    <property type="component" value="Unassembled WGS sequence"/>
</dbReference>
<reference evidence="11 12" key="1">
    <citation type="journal article" date="2017" name="Mycologia">
        <title>Bifiguratus adelaidae, gen. et sp. nov., a new member of Mucoromycotina in endophytic and soil-dwelling habitats.</title>
        <authorList>
            <person name="Torres-Cruz T.J."/>
            <person name="Billingsley Tobias T.L."/>
            <person name="Almatruk M."/>
            <person name="Hesse C."/>
            <person name="Kuske C.R."/>
            <person name="Desiro A."/>
            <person name="Benucci G.M."/>
            <person name="Bonito G."/>
            <person name="Stajich J.E."/>
            <person name="Dunlap C."/>
            <person name="Arnold A.E."/>
            <person name="Porras-Alfaro A."/>
        </authorList>
    </citation>
    <scope>NUCLEOTIDE SEQUENCE [LARGE SCALE GENOMIC DNA]</scope>
    <source>
        <strain evidence="11 12">AZ0501</strain>
    </source>
</reference>
<dbReference type="InterPro" id="IPR018108">
    <property type="entry name" value="MCP_transmembrane"/>
</dbReference>
<dbReference type="InterPro" id="IPR050567">
    <property type="entry name" value="Mitochondrial_Carrier"/>
</dbReference>
<keyword evidence="12" id="KW-1185">Reference proteome</keyword>
<evidence type="ECO:0000256" key="4">
    <source>
        <dbReference type="ARBA" id="ARBA00022692"/>
    </source>
</evidence>
<evidence type="ECO:0000256" key="5">
    <source>
        <dbReference type="ARBA" id="ARBA00022737"/>
    </source>
</evidence>
<dbReference type="GO" id="GO:1990575">
    <property type="term" value="P:mitochondrial L-ornithine transmembrane transport"/>
    <property type="evidence" value="ECO:0007669"/>
    <property type="project" value="TreeGrafter"/>
</dbReference>
<feature type="repeat" description="Solcar" evidence="9">
    <location>
        <begin position="611"/>
        <end position="697"/>
    </location>
</feature>
<dbReference type="GO" id="GO:0031966">
    <property type="term" value="C:mitochondrial membrane"/>
    <property type="evidence" value="ECO:0007669"/>
    <property type="project" value="UniProtKB-SubCell"/>
</dbReference>
<dbReference type="PANTHER" id="PTHR45624">
    <property type="entry name" value="MITOCHONDRIAL BASIC AMINO ACIDS TRANSPORTER-RELATED"/>
    <property type="match status" value="1"/>
</dbReference>
<dbReference type="PANTHER" id="PTHR45624:SF12">
    <property type="entry name" value="MITOCHONDRIAL ORNITHINE TRANSPORTER 1"/>
    <property type="match status" value="1"/>
</dbReference>
<dbReference type="Gene3D" id="1.50.40.10">
    <property type="entry name" value="Mitochondrial carrier domain"/>
    <property type="match status" value="1"/>
</dbReference>
<keyword evidence="7" id="KW-0496">Mitochondrion</keyword>
<dbReference type="InterPro" id="IPR023395">
    <property type="entry name" value="MCP_dom_sf"/>
</dbReference>
<comment type="caution">
    <text evidence="11">The sequence shown here is derived from an EMBL/GenBank/DDBJ whole genome shotgun (WGS) entry which is preliminary data.</text>
</comment>
<evidence type="ECO:0000259" key="10">
    <source>
        <dbReference type="Pfam" id="PF01103"/>
    </source>
</evidence>
<evidence type="ECO:0000313" key="12">
    <source>
        <dbReference type="Proteomes" id="UP000242875"/>
    </source>
</evidence>
<dbReference type="Pfam" id="PF00153">
    <property type="entry name" value="Mito_carr"/>
    <property type="match status" value="3"/>
</dbReference>
<name>A0A261Y6N0_9FUNG</name>
<feature type="repeat" description="Solcar" evidence="9">
    <location>
        <begin position="505"/>
        <end position="596"/>
    </location>
</feature>
<dbReference type="EMBL" id="MVBO01000005">
    <property type="protein sequence ID" value="OZJ06262.1"/>
    <property type="molecule type" value="Genomic_DNA"/>
</dbReference>
<evidence type="ECO:0000313" key="11">
    <source>
        <dbReference type="EMBL" id="OZJ06262.1"/>
    </source>
</evidence>